<dbReference type="InterPro" id="IPR009343">
    <property type="entry name" value="DUF1002"/>
</dbReference>
<proteinExistence type="predicted"/>
<accession>A0ABU8HGB8</accession>
<comment type="caution">
    <text evidence="2">The sequence shown here is derived from an EMBL/GenBank/DDBJ whole genome shotgun (WGS) entry which is preliminary data.</text>
</comment>
<sequence>MAKRISFVIIALLVLFTSSFGQVLAKNNVKSINEKFGLPIVVYGGSLTDDQKQEVKNHLDVSEEEQVEEVTVTGADLVKYIQGEDRNAIMYSSAKITRQEESKGLIVKLVTPENITEVTESMYSNALITAGVEGATVEVASPLPVTGHSALTGIYKAYDVSGEELDKERMEVANEELTIASEIAENADIDPEKVSELLTEIKKEISEQNPVTREEVQQIVEDKLKQLKIELSEEDRQLLIDLFEKIRSLNINFDNVRQQLEDLQDTISTKIDEIIENEGFWQKVKNFFQSIIDFFKGLFK</sequence>
<keyword evidence="3" id="KW-1185">Reference proteome</keyword>
<organism evidence="2 3">
    <name type="scientific">Bacillus spongiae</name>
    <dbReference type="NCBI Taxonomy" id="2683610"/>
    <lineage>
        <taxon>Bacteria</taxon>
        <taxon>Bacillati</taxon>
        <taxon>Bacillota</taxon>
        <taxon>Bacilli</taxon>
        <taxon>Bacillales</taxon>
        <taxon>Bacillaceae</taxon>
        <taxon>Bacillus</taxon>
    </lineage>
</organism>
<keyword evidence="1" id="KW-0175">Coiled coil</keyword>
<dbReference type="Pfam" id="PF06207">
    <property type="entry name" value="DUF1002"/>
    <property type="match status" value="1"/>
</dbReference>
<reference evidence="2 3" key="1">
    <citation type="journal article" date="2018" name="J. Microbiol.">
        <title>Bacillus spongiae sp. nov., isolated from sponge of Jeju Island.</title>
        <authorList>
            <person name="Lee G.E."/>
            <person name="Im W.T."/>
            <person name="Park J.S."/>
        </authorList>
    </citation>
    <scope>NUCLEOTIDE SEQUENCE [LARGE SCALE GENOMIC DNA]</scope>
    <source>
        <strain evidence="2 3">135PIL107-10</strain>
    </source>
</reference>
<evidence type="ECO:0000313" key="3">
    <source>
        <dbReference type="Proteomes" id="UP001312865"/>
    </source>
</evidence>
<dbReference type="EMBL" id="JBBAXC010000013">
    <property type="protein sequence ID" value="MEI5908421.1"/>
    <property type="molecule type" value="Genomic_DNA"/>
</dbReference>
<name>A0ABU8HGB8_9BACI</name>
<feature type="coiled-coil region" evidence="1">
    <location>
        <begin position="217"/>
        <end position="273"/>
    </location>
</feature>
<protein>
    <submittedName>
        <fullName evidence="2">DUF1002 domain-containing protein</fullName>
    </submittedName>
</protein>
<dbReference type="Proteomes" id="UP001312865">
    <property type="component" value="Unassembled WGS sequence"/>
</dbReference>
<evidence type="ECO:0000256" key="1">
    <source>
        <dbReference type="SAM" id="Coils"/>
    </source>
</evidence>
<dbReference type="RefSeq" id="WP_336587870.1">
    <property type="nucleotide sequence ID" value="NZ_JBBAXC010000013.1"/>
</dbReference>
<gene>
    <name evidence="2" type="ORF">WAK64_15330</name>
</gene>
<evidence type="ECO:0000313" key="2">
    <source>
        <dbReference type="EMBL" id="MEI5908421.1"/>
    </source>
</evidence>